<evidence type="ECO:0000313" key="2">
    <source>
        <dbReference type="Proteomes" id="UP001266305"/>
    </source>
</evidence>
<protein>
    <submittedName>
        <fullName evidence="1">Uncharacterized protein</fullName>
    </submittedName>
</protein>
<proteinExistence type="predicted"/>
<gene>
    <name evidence="1" type="ORF">P7K49_016476</name>
</gene>
<accession>A0ABQ9VCM6</accession>
<name>A0ABQ9VCM6_SAGOE</name>
<evidence type="ECO:0000313" key="1">
    <source>
        <dbReference type="EMBL" id="KAK2106962.1"/>
    </source>
</evidence>
<organism evidence="1 2">
    <name type="scientific">Saguinus oedipus</name>
    <name type="common">Cotton-top tamarin</name>
    <name type="synonym">Oedipomidas oedipus</name>
    <dbReference type="NCBI Taxonomy" id="9490"/>
    <lineage>
        <taxon>Eukaryota</taxon>
        <taxon>Metazoa</taxon>
        <taxon>Chordata</taxon>
        <taxon>Craniata</taxon>
        <taxon>Vertebrata</taxon>
        <taxon>Euteleostomi</taxon>
        <taxon>Mammalia</taxon>
        <taxon>Eutheria</taxon>
        <taxon>Euarchontoglires</taxon>
        <taxon>Primates</taxon>
        <taxon>Haplorrhini</taxon>
        <taxon>Platyrrhini</taxon>
        <taxon>Cebidae</taxon>
        <taxon>Callitrichinae</taxon>
        <taxon>Saguinus</taxon>
    </lineage>
</organism>
<dbReference type="EMBL" id="JASSZA010000007">
    <property type="protein sequence ID" value="KAK2106962.1"/>
    <property type="molecule type" value="Genomic_DNA"/>
</dbReference>
<keyword evidence="2" id="KW-1185">Reference proteome</keyword>
<comment type="caution">
    <text evidence="1">The sequence shown here is derived from an EMBL/GenBank/DDBJ whole genome shotgun (WGS) entry which is preliminary data.</text>
</comment>
<dbReference type="Proteomes" id="UP001266305">
    <property type="component" value="Unassembled WGS sequence"/>
</dbReference>
<reference evidence="1 2" key="1">
    <citation type="submission" date="2023-05" db="EMBL/GenBank/DDBJ databases">
        <title>B98-5 Cell Line De Novo Hybrid Assembly: An Optical Mapping Approach.</title>
        <authorList>
            <person name="Kananen K."/>
            <person name="Auerbach J.A."/>
            <person name="Kautto E."/>
            <person name="Blachly J.S."/>
        </authorList>
    </citation>
    <scope>NUCLEOTIDE SEQUENCE [LARGE SCALE GENOMIC DNA]</scope>
    <source>
        <strain evidence="1">B95-8</strain>
        <tissue evidence="1">Cell line</tissue>
    </source>
</reference>
<sequence length="115" mass="12996">MHERFNKELLKKCISVFVVEVSEEDVAVSHTVDWLMKKSIHPLESSNLGNSLAHQMERAGHPYRKGLASCHQHFIFFPTQLMHLKRHLGDGSMAVVMVYRKGVEVEKGNAEVVAG</sequence>